<feature type="region of interest" description="Disordered" evidence="1">
    <location>
        <begin position="78"/>
        <end position="100"/>
    </location>
</feature>
<comment type="caution">
    <text evidence="3">The sequence shown here is derived from an EMBL/GenBank/DDBJ whole genome shotgun (WGS) entry which is preliminary data.</text>
</comment>
<name>A0AAD7PZD2_QUISA</name>
<evidence type="ECO:0000313" key="4">
    <source>
        <dbReference type="Proteomes" id="UP001163823"/>
    </source>
</evidence>
<dbReference type="PANTHER" id="PTHR33474:SF28">
    <property type="entry name" value="OS01G0815400 PROTEIN"/>
    <property type="match status" value="1"/>
</dbReference>
<accession>A0AAD7PZD2</accession>
<keyword evidence="3" id="KW-0472">Membrane</keyword>
<feature type="chain" id="PRO_5042220192" evidence="2">
    <location>
        <begin position="24"/>
        <end position="100"/>
    </location>
</feature>
<gene>
    <name evidence="3" type="ORF">O6P43_009923</name>
</gene>
<proteinExistence type="predicted"/>
<feature type="signal peptide" evidence="2">
    <location>
        <begin position="1"/>
        <end position="23"/>
    </location>
</feature>
<keyword evidence="4" id="KW-1185">Reference proteome</keyword>
<keyword evidence="2" id="KW-0732">Signal</keyword>
<dbReference type="KEGG" id="qsa:O6P43_009923"/>
<evidence type="ECO:0000256" key="2">
    <source>
        <dbReference type="SAM" id="SignalP"/>
    </source>
</evidence>
<sequence length="100" mass="11258">MMHLKAWFLTLLLIFLGFSAISAVPTTRTQKFINQNTSLLLTSPVAQDELDLMNNIDGEEVVLDVEEEEFMETRRMDLETNDYGGTGANNDHDPNAPGRQ</sequence>
<keyword evidence="3" id="KW-0812">Transmembrane</keyword>
<reference evidence="3" key="1">
    <citation type="journal article" date="2023" name="Science">
        <title>Elucidation of the pathway for biosynthesis of saponin adjuvants from the soapbark tree.</title>
        <authorList>
            <person name="Reed J."/>
            <person name="Orme A."/>
            <person name="El-Demerdash A."/>
            <person name="Owen C."/>
            <person name="Martin L.B.B."/>
            <person name="Misra R.C."/>
            <person name="Kikuchi S."/>
            <person name="Rejzek M."/>
            <person name="Martin A.C."/>
            <person name="Harkess A."/>
            <person name="Leebens-Mack J."/>
            <person name="Louveau T."/>
            <person name="Stephenson M.J."/>
            <person name="Osbourn A."/>
        </authorList>
    </citation>
    <scope>NUCLEOTIDE SEQUENCE</scope>
    <source>
        <strain evidence="3">S10</strain>
    </source>
</reference>
<dbReference type="EMBL" id="JARAOO010000004">
    <property type="protein sequence ID" value="KAJ7971966.1"/>
    <property type="molecule type" value="Genomic_DNA"/>
</dbReference>
<evidence type="ECO:0000313" key="3">
    <source>
        <dbReference type="EMBL" id="KAJ7971966.1"/>
    </source>
</evidence>
<protein>
    <submittedName>
        <fullName evidence="3">Transmembrane protein</fullName>
    </submittedName>
</protein>
<evidence type="ECO:0000256" key="1">
    <source>
        <dbReference type="SAM" id="MobiDB-lite"/>
    </source>
</evidence>
<dbReference type="Proteomes" id="UP001163823">
    <property type="component" value="Chromosome 4"/>
</dbReference>
<dbReference type="PANTHER" id="PTHR33474">
    <property type="entry name" value="TRANSMEMBRANE PROTEIN"/>
    <property type="match status" value="1"/>
</dbReference>
<organism evidence="3 4">
    <name type="scientific">Quillaja saponaria</name>
    <name type="common">Soap bark tree</name>
    <dbReference type="NCBI Taxonomy" id="32244"/>
    <lineage>
        <taxon>Eukaryota</taxon>
        <taxon>Viridiplantae</taxon>
        <taxon>Streptophyta</taxon>
        <taxon>Embryophyta</taxon>
        <taxon>Tracheophyta</taxon>
        <taxon>Spermatophyta</taxon>
        <taxon>Magnoliopsida</taxon>
        <taxon>eudicotyledons</taxon>
        <taxon>Gunneridae</taxon>
        <taxon>Pentapetalae</taxon>
        <taxon>rosids</taxon>
        <taxon>fabids</taxon>
        <taxon>Fabales</taxon>
        <taxon>Quillajaceae</taxon>
        <taxon>Quillaja</taxon>
    </lineage>
</organism>
<dbReference type="AlphaFoldDB" id="A0AAD7PZD2"/>